<dbReference type="AlphaFoldDB" id="A0A4R1KCG2"/>
<dbReference type="Pfam" id="PF07475">
    <property type="entry name" value="Hpr_kinase_C"/>
    <property type="match status" value="1"/>
</dbReference>
<dbReference type="Proteomes" id="UP000294614">
    <property type="component" value="Unassembled WGS sequence"/>
</dbReference>
<feature type="binding site" evidence="14">
    <location>
        <position position="206"/>
    </location>
    <ligand>
        <name>Mg(2+)</name>
        <dbReference type="ChEBI" id="CHEBI:18420"/>
    </ligand>
</feature>
<dbReference type="HAMAP" id="MF_01249">
    <property type="entry name" value="HPr_kinase"/>
    <property type="match status" value="1"/>
</dbReference>
<comment type="subunit">
    <text evidence="4 14">Homohexamer.</text>
</comment>
<evidence type="ECO:0000256" key="7">
    <source>
        <dbReference type="ARBA" id="ARBA00022723"/>
    </source>
</evidence>
<feature type="domain" description="HPr kinase/phosphorylase C-terminal" evidence="16">
    <location>
        <begin position="135"/>
        <end position="302"/>
    </location>
</feature>
<dbReference type="Pfam" id="PF02603">
    <property type="entry name" value="Hpr_kinase_N"/>
    <property type="match status" value="1"/>
</dbReference>
<dbReference type="GO" id="GO:0004674">
    <property type="term" value="F:protein serine/threonine kinase activity"/>
    <property type="evidence" value="ECO:0007669"/>
    <property type="project" value="UniProtKB-KW"/>
</dbReference>
<dbReference type="GO" id="GO:0005524">
    <property type="term" value="F:ATP binding"/>
    <property type="evidence" value="ECO:0007669"/>
    <property type="project" value="UniProtKB-UniRule"/>
</dbReference>
<evidence type="ECO:0000256" key="6">
    <source>
        <dbReference type="ARBA" id="ARBA00022679"/>
    </source>
</evidence>
<comment type="domain">
    <text evidence="14">The Walker A ATP-binding motif also binds Pi and PPi.</text>
</comment>
<comment type="catalytic activity">
    <reaction evidence="13 14">
        <text>[HPr protein]-O-phospho-L-serine + phosphate + H(+) = [HPr protein]-L-serine + diphosphate</text>
        <dbReference type="Rhea" id="RHEA:46604"/>
        <dbReference type="Rhea" id="RHEA-COMP:11602"/>
        <dbReference type="Rhea" id="RHEA-COMP:11603"/>
        <dbReference type="ChEBI" id="CHEBI:15378"/>
        <dbReference type="ChEBI" id="CHEBI:29999"/>
        <dbReference type="ChEBI" id="CHEBI:33019"/>
        <dbReference type="ChEBI" id="CHEBI:43474"/>
        <dbReference type="ChEBI" id="CHEBI:83421"/>
    </reaction>
</comment>
<protein>
    <recommendedName>
        <fullName evidence="14">HPr kinase/phosphorylase</fullName>
        <shortName evidence="14">HPrK/P</shortName>
        <ecNumber evidence="14">2.7.11.-</ecNumber>
        <ecNumber evidence="14">2.7.4.-</ecNumber>
    </recommendedName>
    <alternativeName>
        <fullName evidence="14">HPr(Ser) kinase/phosphorylase</fullName>
    </alternativeName>
</protein>
<keyword evidence="5 14" id="KW-0723">Serine/threonine-protein kinase</keyword>
<evidence type="ECO:0000256" key="1">
    <source>
        <dbReference type="ARBA" id="ARBA00001120"/>
    </source>
</evidence>
<evidence type="ECO:0000256" key="13">
    <source>
        <dbReference type="ARBA" id="ARBA00047657"/>
    </source>
</evidence>
<evidence type="ECO:0000256" key="9">
    <source>
        <dbReference type="ARBA" id="ARBA00022777"/>
    </source>
</evidence>
<name>A0A4R1KCG2_9BACT</name>
<dbReference type="PANTHER" id="PTHR30305:SF1">
    <property type="entry name" value="HPR KINASE_PHOSPHORYLASE"/>
    <property type="match status" value="1"/>
</dbReference>
<comment type="miscellaneous">
    <text evidence="14">Both phosphorylation and phosphorolysis are carried out by the same active site and suggest a common mechanism for both reactions.</text>
</comment>
<keyword evidence="12 14" id="KW-0511">Multifunctional enzyme</keyword>
<keyword evidence="6 14" id="KW-0808">Transferase</keyword>
<evidence type="ECO:0000313" key="17">
    <source>
        <dbReference type="EMBL" id="TCK60849.1"/>
    </source>
</evidence>
<feature type="binding site" evidence="14">
    <location>
        <begin position="158"/>
        <end position="165"/>
    </location>
    <ligand>
        <name>ATP</name>
        <dbReference type="ChEBI" id="CHEBI:30616"/>
    </ligand>
</feature>
<comment type="similarity">
    <text evidence="3 14">Belongs to the HPrK/P family.</text>
</comment>
<feature type="active site" evidence="14">
    <location>
        <position position="143"/>
    </location>
</feature>
<gene>
    <name evidence="14" type="primary">hprK</name>
    <name evidence="17" type="ORF">C8D98_1728</name>
</gene>
<keyword evidence="9 14" id="KW-0418">Kinase</keyword>
<evidence type="ECO:0000256" key="4">
    <source>
        <dbReference type="ARBA" id="ARBA00011643"/>
    </source>
</evidence>
<dbReference type="NCBIfam" id="TIGR00679">
    <property type="entry name" value="hpr-ser"/>
    <property type="match status" value="1"/>
</dbReference>
<dbReference type="InterPro" id="IPR003755">
    <property type="entry name" value="HPr(Ser)_kin/Pase"/>
</dbReference>
<comment type="function">
    <text evidence="14">Catalyzes the ATP- as well as the pyrophosphate-dependent phosphorylation of a specific serine residue in HPr, a phosphocarrier protein of the phosphoenolpyruvate-dependent sugar phosphotransferase system (PTS). HprK/P also catalyzes the pyrophosphate-producing, inorganic phosphate-dependent dephosphorylation (phosphorolysis) of seryl-phosphorylated HPr (P-Ser-HPr).</text>
</comment>
<sequence>MKSVPVAELLSDDAEHLGLKLIYGKKIIDDKHITHFRIQKPGLALAGYCDHIHSGRVQILGNTEVSYLWTLAPDQRKQAMAGVCQKGVCCFIVTKDLHLPQEVIDTVKVFSIPLFKTDRVSSETIIDLSVYLEDRLAPDTVCHGVFLDVFGIGTLITGRSGIGKSECAVELIKRGHRLVADDAVRFKRIQDYLEGSSSDILRYHMEVRGLGIINIKDMFGVAAIRLRKKLELVIEFTDWNPDISYDRLGLDNVYQEILRHRIPKIVLPISAGRNMAVIVEIAARNHLLKIMGYDSAKQFAEKLTSAISDGGIHNPMADEIDKRMGRWGVE</sequence>
<dbReference type="RefSeq" id="WP_132873713.1">
    <property type="nucleotide sequence ID" value="NZ_SMGG01000004.1"/>
</dbReference>
<feature type="active site" evidence="14">
    <location>
        <position position="164"/>
    </location>
</feature>
<keyword evidence="8 14" id="KW-0547">Nucleotide-binding</keyword>
<evidence type="ECO:0000256" key="11">
    <source>
        <dbReference type="ARBA" id="ARBA00022842"/>
    </source>
</evidence>
<evidence type="ECO:0000256" key="3">
    <source>
        <dbReference type="ARBA" id="ARBA00006883"/>
    </source>
</evidence>
<dbReference type="FunFam" id="3.40.50.300:FF:000174">
    <property type="entry name" value="HPr kinase/phosphorylase"/>
    <property type="match status" value="1"/>
</dbReference>
<evidence type="ECO:0000259" key="16">
    <source>
        <dbReference type="Pfam" id="PF07475"/>
    </source>
</evidence>
<feature type="active site" description="Proton acceptor; for phosphorylation activity. Proton donor; for dephosphorylation activity" evidence="14">
    <location>
        <position position="182"/>
    </location>
</feature>
<keyword evidence="7 14" id="KW-0479">Metal-binding</keyword>
<keyword evidence="11 14" id="KW-0460">Magnesium</keyword>
<comment type="caution">
    <text evidence="17">The sequence shown here is derived from an EMBL/GenBank/DDBJ whole genome shotgun (WGS) entry which is preliminary data.</text>
</comment>
<keyword evidence="10 14" id="KW-0067">ATP-binding</keyword>
<comment type="cofactor">
    <cofactor evidence="2 14">
        <name>Mg(2+)</name>
        <dbReference type="ChEBI" id="CHEBI:18420"/>
    </cofactor>
</comment>
<dbReference type="InterPro" id="IPR027417">
    <property type="entry name" value="P-loop_NTPase"/>
</dbReference>
<dbReference type="InterPro" id="IPR028979">
    <property type="entry name" value="Ser_kin/Pase_Hpr-like_N_sf"/>
</dbReference>
<proteinExistence type="inferred from homology"/>
<accession>A0A4R1KCG2</accession>
<dbReference type="SUPFAM" id="SSF53795">
    <property type="entry name" value="PEP carboxykinase-like"/>
    <property type="match status" value="1"/>
</dbReference>
<dbReference type="EC" id="2.7.4.-" evidence="14"/>
<keyword evidence="18" id="KW-1185">Reference proteome</keyword>
<dbReference type="EC" id="2.7.11.-" evidence="14"/>
<dbReference type="InterPro" id="IPR011104">
    <property type="entry name" value="Hpr_kin/Pase_C"/>
</dbReference>
<dbReference type="EMBL" id="SMGG01000004">
    <property type="protein sequence ID" value="TCK60849.1"/>
    <property type="molecule type" value="Genomic_DNA"/>
</dbReference>
<evidence type="ECO:0000256" key="8">
    <source>
        <dbReference type="ARBA" id="ARBA00022741"/>
    </source>
</evidence>
<evidence type="ECO:0000313" key="18">
    <source>
        <dbReference type="Proteomes" id="UP000294614"/>
    </source>
</evidence>
<dbReference type="GO" id="GO:0006109">
    <property type="term" value="P:regulation of carbohydrate metabolic process"/>
    <property type="evidence" value="ECO:0007669"/>
    <property type="project" value="UniProtKB-UniRule"/>
</dbReference>
<feature type="region of interest" description="Important for the catalytic mechanism of dephosphorylation" evidence="14">
    <location>
        <begin position="268"/>
        <end position="273"/>
    </location>
</feature>
<evidence type="ECO:0000259" key="15">
    <source>
        <dbReference type="Pfam" id="PF02603"/>
    </source>
</evidence>
<dbReference type="OrthoDB" id="9778803at2"/>
<dbReference type="GO" id="GO:0000155">
    <property type="term" value="F:phosphorelay sensor kinase activity"/>
    <property type="evidence" value="ECO:0007669"/>
    <property type="project" value="InterPro"/>
</dbReference>
<dbReference type="CDD" id="cd01918">
    <property type="entry name" value="HprK_C"/>
    <property type="match status" value="1"/>
</dbReference>
<feature type="region of interest" description="Important for the catalytic mechanism of both phosphorylation and dephosphorylation" evidence="14">
    <location>
        <begin position="205"/>
        <end position="214"/>
    </location>
</feature>
<comment type="catalytic activity">
    <reaction evidence="1 14">
        <text>[HPr protein]-L-serine + ATP = [HPr protein]-O-phospho-L-serine + ADP + H(+)</text>
        <dbReference type="Rhea" id="RHEA:46600"/>
        <dbReference type="Rhea" id="RHEA-COMP:11602"/>
        <dbReference type="Rhea" id="RHEA-COMP:11603"/>
        <dbReference type="ChEBI" id="CHEBI:15378"/>
        <dbReference type="ChEBI" id="CHEBI:29999"/>
        <dbReference type="ChEBI" id="CHEBI:30616"/>
        <dbReference type="ChEBI" id="CHEBI:83421"/>
        <dbReference type="ChEBI" id="CHEBI:456216"/>
    </reaction>
</comment>
<evidence type="ECO:0000256" key="12">
    <source>
        <dbReference type="ARBA" id="ARBA00023268"/>
    </source>
</evidence>
<evidence type="ECO:0000256" key="10">
    <source>
        <dbReference type="ARBA" id="ARBA00022840"/>
    </source>
</evidence>
<evidence type="ECO:0000256" key="14">
    <source>
        <dbReference type="HAMAP-Rule" id="MF_01249"/>
    </source>
</evidence>
<evidence type="ECO:0000256" key="5">
    <source>
        <dbReference type="ARBA" id="ARBA00022527"/>
    </source>
</evidence>
<dbReference type="GO" id="GO:0000287">
    <property type="term" value="F:magnesium ion binding"/>
    <property type="evidence" value="ECO:0007669"/>
    <property type="project" value="UniProtKB-UniRule"/>
</dbReference>
<reference evidence="17 18" key="1">
    <citation type="submission" date="2019-03" db="EMBL/GenBank/DDBJ databases">
        <title>Genomic Encyclopedia of Type Strains, Phase IV (KMG-IV): sequencing the most valuable type-strain genomes for metagenomic binning, comparative biology and taxonomic classification.</title>
        <authorList>
            <person name="Goeker M."/>
        </authorList>
    </citation>
    <scope>NUCLEOTIDE SEQUENCE [LARGE SCALE GENOMIC DNA]</scope>
    <source>
        <strain evidence="17 18">DSM 24984</strain>
    </source>
</reference>
<dbReference type="PANTHER" id="PTHR30305">
    <property type="entry name" value="PROTEIN YJDM-RELATED"/>
    <property type="match status" value="1"/>
</dbReference>
<dbReference type="SUPFAM" id="SSF75138">
    <property type="entry name" value="HprK N-terminal domain-like"/>
    <property type="match status" value="1"/>
</dbReference>
<evidence type="ECO:0000256" key="2">
    <source>
        <dbReference type="ARBA" id="ARBA00001946"/>
    </source>
</evidence>
<dbReference type="Gene3D" id="3.40.1390.20">
    <property type="entry name" value="HprK N-terminal domain-like"/>
    <property type="match status" value="1"/>
</dbReference>
<feature type="binding site" evidence="14">
    <location>
        <position position="165"/>
    </location>
    <ligand>
        <name>Mg(2+)</name>
        <dbReference type="ChEBI" id="CHEBI:18420"/>
    </ligand>
</feature>
<dbReference type="InterPro" id="IPR011126">
    <property type="entry name" value="Hpr_kin/Pase_Hpr_N"/>
</dbReference>
<dbReference type="GO" id="GO:0004712">
    <property type="term" value="F:protein serine/threonine/tyrosine kinase activity"/>
    <property type="evidence" value="ECO:0007669"/>
    <property type="project" value="UniProtKB-UniRule"/>
</dbReference>
<dbReference type="Gene3D" id="3.40.50.300">
    <property type="entry name" value="P-loop containing nucleotide triphosphate hydrolases"/>
    <property type="match status" value="1"/>
</dbReference>
<feature type="active site" evidence="14">
    <location>
        <position position="247"/>
    </location>
</feature>
<organism evidence="17 18">
    <name type="scientific">Seleniivibrio woodruffii</name>
    <dbReference type="NCBI Taxonomy" id="1078050"/>
    <lineage>
        <taxon>Bacteria</taxon>
        <taxon>Pseudomonadati</taxon>
        <taxon>Deferribacterota</taxon>
        <taxon>Deferribacteres</taxon>
        <taxon>Deferribacterales</taxon>
        <taxon>Geovibrionaceae</taxon>
        <taxon>Seleniivibrio</taxon>
    </lineage>
</organism>
<feature type="domain" description="HPr(Ser) kinase/phosphorylase N-terminal" evidence="15">
    <location>
        <begin position="7"/>
        <end position="132"/>
    </location>
</feature>